<accession>A0ACC2NGA4</accession>
<name>A0ACC2NGA4_9HYME</name>
<evidence type="ECO:0000313" key="2">
    <source>
        <dbReference type="Proteomes" id="UP001239111"/>
    </source>
</evidence>
<keyword evidence="2" id="KW-1185">Reference proteome</keyword>
<reference evidence="1" key="1">
    <citation type="submission" date="2023-04" db="EMBL/GenBank/DDBJ databases">
        <title>A chromosome-level genome assembly of the parasitoid wasp Eretmocerus hayati.</title>
        <authorList>
            <person name="Zhong Y."/>
            <person name="Liu S."/>
            <person name="Liu Y."/>
        </authorList>
    </citation>
    <scope>NUCLEOTIDE SEQUENCE</scope>
    <source>
        <strain evidence="1">ZJU_SS_LIU_2023</strain>
    </source>
</reference>
<organism evidence="1 2">
    <name type="scientific">Eretmocerus hayati</name>
    <dbReference type="NCBI Taxonomy" id="131215"/>
    <lineage>
        <taxon>Eukaryota</taxon>
        <taxon>Metazoa</taxon>
        <taxon>Ecdysozoa</taxon>
        <taxon>Arthropoda</taxon>
        <taxon>Hexapoda</taxon>
        <taxon>Insecta</taxon>
        <taxon>Pterygota</taxon>
        <taxon>Neoptera</taxon>
        <taxon>Endopterygota</taxon>
        <taxon>Hymenoptera</taxon>
        <taxon>Apocrita</taxon>
        <taxon>Proctotrupomorpha</taxon>
        <taxon>Chalcidoidea</taxon>
        <taxon>Aphelinidae</taxon>
        <taxon>Aphelininae</taxon>
        <taxon>Eretmocerus</taxon>
    </lineage>
</organism>
<protein>
    <submittedName>
        <fullName evidence="1">Uncharacterized protein</fullName>
    </submittedName>
</protein>
<evidence type="ECO:0000313" key="1">
    <source>
        <dbReference type="EMBL" id="KAJ8670101.1"/>
    </source>
</evidence>
<dbReference type="Proteomes" id="UP001239111">
    <property type="component" value="Chromosome 3"/>
</dbReference>
<comment type="caution">
    <text evidence="1">The sequence shown here is derived from an EMBL/GenBank/DDBJ whole genome shotgun (WGS) entry which is preliminary data.</text>
</comment>
<dbReference type="EMBL" id="CM056743">
    <property type="protein sequence ID" value="KAJ8670101.1"/>
    <property type="molecule type" value="Genomic_DNA"/>
</dbReference>
<sequence length="693" mass="79896">MVPCQRVEKFNQDRIPKMLVHSDNSSNILKNMKKNVDPCDDFYEFVCGSYVERKTVPDDQAMVNFAGEIYDKIEKQLKRDIEEEQPSKESKTFTKLRNYYHSCIDQTESDDTKEARFLKILEEVGNWPLLAGNSWNESSFNWIDAKLKFRKAGFKFDQFIGIDVRVDSKNHTRKLIHIDGPSLGIGRDYLISQDAENTVLEAYFQYMVDYVQELSADLGKAVPELRKILRFERDLAKISPTQTETDDTTQNYNLFTIEQLTKQYPTIPWLHLLNGLSTPSVHLENSDQVILTSPRYLTELIKLMANTPNRTLANYAYWRVAQTSANYVSRQIHKLARKVDAAIYGVAKELPRPTQCIIWMSEDLPIATGALYVRRHFNTESKQSILTLFEKLRGKLREMIMLQELFDDEKSSALEKLDHMIPLIAYPDELFDNKILDKFHERMKVSAKNFFKSMLSIQLARDLHMFKSLKQPVNRSDWTGGFGAASVVNAFYRLEANTIEFPAGILQAPVFNTGYPNYMNYGAVGAFLGHEMSHGFVQSGRAYGKYGQLRNSFNYEKDTKYFERAKCVIAQLSTVQNYTNVYPGYVEESIADIGGLEIAYSSYQDLRKINRTDPRLPGLEDYSPEQMFWIANGNMWCTKYRPETLNDLILSGTYLPADKRILGSMSNQIGFSQDFQCSEKSRMNPSKKCSLWL</sequence>
<gene>
    <name evidence="1" type="ORF">QAD02_001360</name>
</gene>
<proteinExistence type="predicted"/>